<proteinExistence type="predicted"/>
<gene>
    <name evidence="2" type="ORF">RhiirA4_463456</name>
</gene>
<accession>A0A2I1GMZ7</accession>
<dbReference type="AlphaFoldDB" id="A0A2I1GMZ7"/>
<feature type="region of interest" description="Disordered" evidence="1">
    <location>
        <begin position="31"/>
        <end position="60"/>
    </location>
</feature>
<name>A0A2I1GMZ7_9GLOM</name>
<comment type="caution">
    <text evidence="2">The sequence shown here is derived from an EMBL/GenBank/DDBJ whole genome shotgun (WGS) entry which is preliminary data.</text>
</comment>
<dbReference type="VEuPathDB" id="FungiDB:FUN_018875"/>
<dbReference type="Proteomes" id="UP000234323">
    <property type="component" value="Unassembled WGS sequence"/>
</dbReference>
<sequence>MVIIAPAAASAKDLMDCKYYHEEFYEFDPTHSMEKIQSTPRGTDWITRDDKLKKSHSKRP</sequence>
<organism evidence="2 3">
    <name type="scientific">Rhizophagus irregularis</name>
    <dbReference type="NCBI Taxonomy" id="588596"/>
    <lineage>
        <taxon>Eukaryota</taxon>
        <taxon>Fungi</taxon>
        <taxon>Fungi incertae sedis</taxon>
        <taxon>Mucoromycota</taxon>
        <taxon>Glomeromycotina</taxon>
        <taxon>Glomeromycetes</taxon>
        <taxon>Glomerales</taxon>
        <taxon>Glomeraceae</taxon>
        <taxon>Rhizophagus</taxon>
    </lineage>
</organism>
<evidence type="ECO:0000313" key="3">
    <source>
        <dbReference type="Proteomes" id="UP000234323"/>
    </source>
</evidence>
<protein>
    <submittedName>
        <fullName evidence="2">Uncharacterized protein</fullName>
    </submittedName>
</protein>
<evidence type="ECO:0000256" key="1">
    <source>
        <dbReference type="SAM" id="MobiDB-lite"/>
    </source>
</evidence>
<reference evidence="2 3" key="1">
    <citation type="submission" date="2015-10" db="EMBL/GenBank/DDBJ databases">
        <title>Genome analyses suggest a sexual origin of heterokaryosis in a supposedly ancient asexual fungus.</title>
        <authorList>
            <person name="Ropars J."/>
            <person name="Sedzielewska K."/>
            <person name="Noel J."/>
            <person name="Charron P."/>
            <person name="Farinelli L."/>
            <person name="Marton T."/>
            <person name="Kruger M."/>
            <person name="Pelin A."/>
            <person name="Brachmann A."/>
            <person name="Corradi N."/>
        </authorList>
    </citation>
    <scope>NUCLEOTIDE SEQUENCE [LARGE SCALE GENOMIC DNA]</scope>
    <source>
        <strain evidence="2 3">A4</strain>
    </source>
</reference>
<evidence type="ECO:0000313" key="2">
    <source>
        <dbReference type="EMBL" id="PKY48013.1"/>
    </source>
</evidence>
<keyword evidence="3" id="KW-1185">Reference proteome</keyword>
<dbReference type="EMBL" id="LLXI01000596">
    <property type="protein sequence ID" value="PKY48013.1"/>
    <property type="molecule type" value="Genomic_DNA"/>
</dbReference>